<name>A0A812RHE9_9DINO</name>
<sequence length="138" mass="15915">MLASVQNWNMRRKAAAALANLPSRDKVVLFANNRSPENAVELQSAEYMSMAYFSGHDPVLFRRETDETLVWSWKVRTSITETNGHWYLSFTTSARRSSASLLQSSDVQIEVPRHFPLEACDVRLVRDWLQQHEIFGLE</sequence>
<keyword evidence="2" id="KW-1185">Reference proteome</keyword>
<dbReference type="OrthoDB" id="10371565at2759"/>
<proteinExistence type="predicted"/>
<evidence type="ECO:0000313" key="2">
    <source>
        <dbReference type="Proteomes" id="UP000601435"/>
    </source>
</evidence>
<gene>
    <name evidence="1" type="ORF">SNEC2469_LOCUS12093</name>
</gene>
<evidence type="ECO:0000313" key="1">
    <source>
        <dbReference type="EMBL" id="CAE7439779.1"/>
    </source>
</evidence>
<dbReference type="Proteomes" id="UP000601435">
    <property type="component" value="Unassembled WGS sequence"/>
</dbReference>
<comment type="caution">
    <text evidence="1">The sequence shown here is derived from an EMBL/GenBank/DDBJ whole genome shotgun (WGS) entry which is preliminary data.</text>
</comment>
<dbReference type="AlphaFoldDB" id="A0A812RHE9"/>
<dbReference type="EMBL" id="CAJNJA010019148">
    <property type="protein sequence ID" value="CAE7439779.1"/>
    <property type="molecule type" value="Genomic_DNA"/>
</dbReference>
<reference evidence="1" key="1">
    <citation type="submission" date="2021-02" db="EMBL/GenBank/DDBJ databases">
        <authorList>
            <person name="Dougan E. K."/>
            <person name="Rhodes N."/>
            <person name="Thang M."/>
            <person name="Chan C."/>
        </authorList>
    </citation>
    <scope>NUCLEOTIDE SEQUENCE</scope>
</reference>
<protein>
    <submittedName>
        <fullName evidence="1">Uncharacterized protein</fullName>
    </submittedName>
</protein>
<accession>A0A812RHE9</accession>
<organism evidence="1 2">
    <name type="scientific">Symbiodinium necroappetens</name>
    <dbReference type="NCBI Taxonomy" id="1628268"/>
    <lineage>
        <taxon>Eukaryota</taxon>
        <taxon>Sar</taxon>
        <taxon>Alveolata</taxon>
        <taxon>Dinophyceae</taxon>
        <taxon>Suessiales</taxon>
        <taxon>Symbiodiniaceae</taxon>
        <taxon>Symbiodinium</taxon>
    </lineage>
</organism>